<protein>
    <submittedName>
        <fullName evidence="1">Uncharacterized protein</fullName>
    </submittedName>
</protein>
<dbReference type="Proteomes" id="UP000001077">
    <property type="component" value="Unassembled WGS sequence"/>
</dbReference>
<feature type="non-terminal residue" evidence="1">
    <location>
        <position position="26"/>
    </location>
</feature>
<reference evidence="1 2" key="1">
    <citation type="submission" date="2012-03" db="EMBL/GenBank/DDBJ databases">
        <title>The Genome Sequence of Bartonella rattimassiliensis 15908.</title>
        <authorList>
            <consortium name="The Broad Institute Genome Sequencing Platform"/>
            <consortium name="The Broad Institute Genome Sequencing Center for Infectious Disease"/>
            <person name="Feldgarden M."/>
            <person name="Kirby J."/>
            <person name="Kosoy M."/>
            <person name="Birtles R."/>
            <person name="Probert W.S."/>
            <person name="Chiaraviglio L."/>
            <person name="Young S.K."/>
            <person name="Zeng Q."/>
            <person name="Gargeya S."/>
            <person name="Fitzgerald M."/>
            <person name="Haas B."/>
            <person name="Abouelleil A."/>
            <person name="Alvarado L."/>
            <person name="Arachchi H.M."/>
            <person name="Berlin A."/>
            <person name="Chapman S.B."/>
            <person name="Gearin G."/>
            <person name="Goldberg J."/>
            <person name="Griggs A."/>
            <person name="Gujja S."/>
            <person name="Hansen M."/>
            <person name="Heiman D."/>
            <person name="Howarth C."/>
            <person name="Larimer J."/>
            <person name="Lui A."/>
            <person name="MacDonald P.J.P."/>
            <person name="McCowen C."/>
            <person name="Montmayeur A."/>
            <person name="Murphy C."/>
            <person name="Neiman D."/>
            <person name="Pearson M."/>
            <person name="Priest M."/>
            <person name="Roberts A."/>
            <person name="Saif S."/>
            <person name="Shea T."/>
            <person name="Sisk P."/>
            <person name="Stolte C."/>
            <person name="Sykes S."/>
            <person name="Wortman J."/>
            <person name="Nusbaum C."/>
            <person name="Birren B."/>
        </authorList>
    </citation>
    <scope>NUCLEOTIDE SEQUENCE [LARGE SCALE GENOMIC DNA]</scope>
    <source>
        <strain evidence="1 2">15908</strain>
    </source>
</reference>
<organism evidence="1 2">
    <name type="scientific">Bartonella rattimassiliensis 15908</name>
    <dbReference type="NCBI Taxonomy" id="1094556"/>
    <lineage>
        <taxon>Bacteria</taxon>
        <taxon>Pseudomonadati</taxon>
        <taxon>Pseudomonadota</taxon>
        <taxon>Alphaproteobacteria</taxon>
        <taxon>Hyphomicrobiales</taxon>
        <taxon>Bartonellaceae</taxon>
        <taxon>Bartonella</taxon>
    </lineage>
</organism>
<evidence type="ECO:0000313" key="2">
    <source>
        <dbReference type="Proteomes" id="UP000001077"/>
    </source>
</evidence>
<name>J1JKQ8_9HYPH</name>
<gene>
    <name evidence="1" type="ORF">MCY_01162</name>
</gene>
<dbReference type="HOGENOM" id="CLU_3417832_0_0_5"/>
<proteinExistence type="predicted"/>
<comment type="caution">
    <text evidence="1">The sequence shown here is derived from an EMBL/GenBank/DDBJ whole genome shotgun (WGS) entry which is preliminary data.</text>
</comment>
<dbReference type="EMBL" id="AILY01000027">
    <property type="protein sequence ID" value="EJF85267.1"/>
    <property type="molecule type" value="Genomic_DNA"/>
</dbReference>
<sequence length="26" mass="2986">MTSKNVSKKYEITNETTEVKGHLYGK</sequence>
<evidence type="ECO:0000313" key="1">
    <source>
        <dbReference type="EMBL" id="EJF85267.1"/>
    </source>
</evidence>
<dbReference type="AlphaFoldDB" id="J1JKQ8"/>
<accession>J1JKQ8</accession>
<keyword evidence="2" id="KW-1185">Reference proteome</keyword>